<evidence type="ECO:0000313" key="4">
    <source>
        <dbReference type="Proteomes" id="UP000611215"/>
    </source>
</evidence>
<organism evidence="3 4">
    <name type="scientific">Winogradskyella marina</name>
    <dbReference type="NCBI Taxonomy" id="2785530"/>
    <lineage>
        <taxon>Bacteria</taxon>
        <taxon>Pseudomonadati</taxon>
        <taxon>Bacteroidota</taxon>
        <taxon>Flavobacteriia</taxon>
        <taxon>Flavobacteriales</taxon>
        <taxon>Flavobacteriaceae</taxon>
        <taxon>Winogradskyella</taxon>
    </lineage>
</organism>
<protein>
    <submittedName>
        <fullName evidence="3">Glycosyltransferase</fullName>
    </submittedName>
</protein>
<name>A0ABS0EKK7_9FLAO</name>
<dbReference type="CDD" id="cd03811">
    <property type="entry name" value="GT4_GT28_WabH-like"/>
    <property type="match status" value="1"/>
</dbReference>
<evidence type="ECO:0000259" key="2">
    <source>
        <dbReference type="Pfam" id="PF13439"/>
    </source>
</evidence>
<evidence type="ECO:0000313" key="3">
    <source>
        <dbReference type="EMBL" id="MBF8150994.1"/>
    </source>
</evidence>
<comment type="caution">
    <text evidence="3">The sequence shown here is derived from an EMBL/GenBank/DDBJ whole genome shotgun (WGS) entry which is preliminary data.</text>
</comment>
<dbReference type="Pfam" id="PF00534">
    <property type="entry name" value="Glycos_transf_1"/>
    <property type="match status" value="1"/>
</dbReference>
<feature type="domain" description="Glycosyltransferase subfamily 4-like N-terminal" evidence="2">
    <location>
        <begin position="13"/>
        <end position="162"/>
    </location>
</feature>
<feature type="domain" description="Glycosyl transferase family 1" evidence="1">
    <location>
        <begin position="179"/>
        <end position="331"/>
    </location>
</feature>
<reference evidence="3 4" key="1">
    <citation type="submission" date="2020-11" db="EMBL/GenBank/DDBJ databases">
        <title>Winogradskyella marina sp. nov., isolated from marine sediment.</title>
        <authorList>
            <person name="Bo J."/>
            <person name="Wang S."/>
            <person name="Song X."/>
            <person name="Du Z."/>
        </authorList>
    </citation>
    <scope>NUCLEOTIDE SEQUENCE [LARGE SCALE GENOMIC DNA]</scope>
    <source>
        <strain evidence="3 4">F6397</strain>
    </source>
</reference>
<dbReference type="EMBL" id="JADOET010000013">
    <property type="protein sequence ID" value="MBF8150994.1"/>
    <property type="molecule type" value="Genomic_DNA"/>
</dbReference>
<dbReference type="InterPro" id="IPR001296">
    <property type="entry name" value="Glyco_trans_1"/>
</dbReference>
<proteinExistence type="predicted"/>
<dbReference type="Proteomes" id="UP000611215">
    <property type="component" value="Unassembled WGS sequence"/>
</dbReference>
<evidence type="ECO:0000259" key="1">
    <source>
        <dbReference type="Pfam" id="PF00534"/>
    </source>
</evidence>
<sequence length="354" mass="39328">MRVLQLIDSLEAGGAERMAVNMANALVAKIERSYLCTTRAEGVLRDGLSLDVGYLFLKRTKTLDLGALKHLWQFVKQERITVVHAHSSSYFMATQLKLIVPSITLIWHDHYGNSEFLDQRPVTVLKWCSYFFKAIITVNAQLARWDRTHLHCKQVQFLPNFVMAYDTEAVTTLKGTIGKRILCLANLRAQKDHITLLYAFKKVLGVAPDWTLHCVGKDFNDAYSAAVRDEVTVLDLDNRVFFYGSCPDSSHIIGQVQLGVLSSASEGLPLALLEYGQGGLAVVATDVGDCKQVIPTTDCGTLVPAADAEALANALLRYIEDSELRNRTAKALKGYVAEQFSEEAILERLLTIYA</sequence>
<keyword evidence="4" id="KW-1185">Reference proteome</keyword>
<dbReference type="Gene3D" id="3.40.50.2000">
    <property type="entry name" value="Glycogen Phosphorylase B"/>
    <property type="match status" value="2"/>
</dbReference>
<dbReference type="SUPFAM" id="SSF53756">
    <property type="entry name" value="UDP-Glycosyltransferase/glycogen phosphorylase"/>
    <property type="match status" value="1"/>
</dbReference>
<dbReference type="InterPro" id="IPR028098">
    <property type="entry name" value="Glyco_trans_4-like_N"/>
</dbReference>
<dbReference type="Pfam" id="PF13439">
    <property type="entry name" value="Glyco_transf_4"/>
    <property type="match status" value="1"/>
</dbReference>
<accession>A0ABS0EKK7</accession>
<dbReference type="PANTHER" id="PTHR12526">
    <property type="entry name" value="GLYCOSYLTRANSFERASE"/>
    <property type="match status" value="1"/>
</dbReference>
<gene>
    <name evidence="3" type="ORF">ITJ86_13870</name>
</gene>
<dbReference type="RefSeq" id="WP_195872250.1">
    <property type="nucleotide sequence ID" value="NZ_JADOET010000013.1"/>
</dbReference>